<feature type="non-terminal residue" evidence="2">
    <location>
        <position position="1"/>
    </location>
</feature>
<comment type="caution">
    <text evidence="2">The sequence shown here is derived from an EMBL/GenBank/DDBJ whole genome shotgun (WGS) entry which is preliminary data.</text>
</comment>
<feature type="region of interest" description="Disordered" evidence="1">
    <location>
        <begin position="36"/>
        <end position="64"/>
    </location>
</feature>
<accession>A0A6S7FL83</accession>
<keyword evidence="3" id="KW-1185">Reference proteome</keyword>
<organism evidence="2 3">
    <name type="scientific">Paramuricea clavata</name>
    <name type="common">Red gorgonian</name>
    <name type="synonym">Violescent sea-whip</name>
    <dbReference type="NCBI Taxonomy" id="317549"/>
    <lineage>
        <taxon>Eukaryota</taxon>
        <taxon>Metazoa</taxon>
        <taxon>Cnidaria</taxon>
        <taxon>Anthozoa</taxon>
        <taxon>Octocorallia</taxon>
        <taxon>Malacalcyonacea</taxon>
        <taxon>Plexauridae</taxon>
        <taxon>Paramuricea</taxon>
    </lineage>
</organism>
<dbReference type="OrthoDB" id="10581577at2759"/>
<dbReference type="EMBL" id="CACRXK020000302">
    <property type="protein sequence ID" value="CAB3980554.1"/>
    <property type="molecule type" value="Genomic_DNA"/>
</dbReference>
<name>A0A6S7FL83_PARCT</name>
<dbReference type="AlphaFoldDB" id="A0A6S7FL83"/>
<gene>
    <name evidence="2" type="ORF">PACLA_8A087440</name>
</gene>
<sequence>REPEPVSRPLSDGWNILKNDRAPWINIGSAWSEEVMQGRQGSIGDDQDSGWPNANADSWQDPNKGLTICSLSTINEESDDADRIDNL</sequence>
<evidence type="ECO:0000313" key="3">
    <source>
        <dbReference type="Proteomes" id="UP001152795"/>
    </source>
</evidence>
<feature type="compositionally biased region" description="Polar residues" evidence="1">
    <location>
        <begin position="50"/>
        <end position="61"/>
    </location>
</feature>
<reference evidence="2" key="1">
    <citation type="submission" date="2020-04" db="EMBL/GenBank/DDBJ databases">
        <authorList>
            <person name="Alioto T."/>
            <person name="Alioto T."/>
            <person name="Gomez Garrido J."/>
        </authorList>
    </citation>
    <scope>NUCLEOTIDE SEQUENCE</scope>
    <source>
        <strain evidence="2">A484AB</strain>
    </source>
</reference>
<dbReference type="Proteomes" id="UP001152795">
    <property type="component" value="Unassembled WGS sequence"/>
</dbReference>
<proteinExistence type="predicted"/>
<protein>
    <submittedName>
        <fullName evidence="2">Uncharacterized protein</fullName>
    </submittedName>
</protein>
<evidence type="ECO:0000256" key="1">
    <source>
        <dbReference type="SAM" id="MobiDB-lite"/>
    </source>
</evidence>
<evidence type="ECO:0000313" key="2">
    <source>
        <dbReference type="EMBL" id="CAB3980554.1"/>
    </source>
</evidence>